<evidence type="ECO:0000313" key="1">
    <source>
        <dbReference type="EMBL" id="TFY52188.1"/>
    </source>
</evidence>
<dbReference type="EMBL" id="SEOQ01001356">
    <property type="protein sequence ID" value="TFY52188.1"/>
    <property type="molecule type" value="Genomic_DNA"/>
</dbReference>
<dbReference type="AlphaFoldDB" id="A0A4Y9XQY7"/>
<proteinExistence type="predicted"/>
<reference evidence="1 2" key="1">
    <citation type="submission" date="2019-02" db="EMBL/GenBank/DDBJ databases">
        <title>Genome sequencing of the rare red list fungi Dentipellis fragilis.</title>
        <authorList>
            <person name="Buettner E."/>
            <person name="Kellner H."/>
        </authorList>
    </citation>
    <scope>NUCLEOTIDE SEQUENCE [LARGE SCALE GENOMIC DNA]</scope>
    <source>
        <strain evidence="1 2">DSM 105465</strain>
    </source>
</reference>
<organism evidence="1 2">
    <name type="scientific">Dentipellis fragilis</name>
    <dbReference type="NCBI Taxonomy" id="205917"/>
    <lineage>
        <taxon>Eukaryota</taxon>
        <taxon>Fungi</taxon>
        <taxon>Dikarya</taxon>
        <taxon>Basidiomycota</taxon>
        <taxon>Agaricomycotina</taxon>
        <taxon>Agaricomycetes</taxon>
        <taxon>Russulales</taxon>
        <taxon>Hericiaceae</taxon>
        <taxon>Dentipellis</taxon>
    </lineage>
</organism>
<dbReference type="Proteomes" id="UP000298327">
    <property type="component" value="Unassembled WGS sequence"/>
</dbReference>
<keyword evidence="2" id="KW-1185">Reference proteome</keyword>
<evidence type="ECO:0000313" key="2">
    <source>
        <dbReference type="Proteomes" id="UP000298327"/>
    </source>
</evidence>
<name>A0A4Y9XQY7_9AGAM</name>
<comment type="caution">
    <text evidence="1">The sequence shown here is derived from an EMBL/GenBank/DDBJ whole genome shotgun (WGS) entry which is preliminary data.</text>
</comment>
<accession>A0A4Y9XQY7</accession>
<gene>
    <name evidence="1" type="ORF">EVG20_g10667</name>
</gene>
<protein>
    <submittedName>
        <fullName evidence="1">Uncharacterized protein</fullName>
    </submittedName>
</protein>
<sequence>MYYCLTAALHVLPHHDVHPSFDPGKPAQVDTIRHEPMPAALLDKPEEVQEFLRSRCRREVSAQVLTYVF</sequence>